<gene>
    <name evidence="8" type="ORF">QBC36DRAFT_196106</name>
</gene>
<keyword evidence="3" id="KW-1133">Transmembrane helix</keyword>
<protein>
    <submittedName>
        <fullName evidence="8">Uncharacterized protein</fullName>
    </submittedName>
</protein>
<evidence type="ECO:0000256" key="6">
    <source>
        <dbReference type="ARBA" id="ARBA00023180"/>
    </source>
</evidence>
<sequence>DHCIEILRIALMYFADVTPITADLVDWRGGLLTPDFSTLHTCKDFDGIYNYVQDNAEAWVWA</sequence>
<comment type="subcellular location">
    <subcellularLocation>
        <location evidence="1">Membrane</location>
        <topology evidence="1">Single-pass membrane protein</topology>
    </subcellularLocation>
</comment>
<evidence type="ECO:0000256" key="7">
    <source>
        <dbReference type="ARBA" id="ARBA00035112"/>
    </source>
</evidence>
<name>A0AAN7A4B4_9PEZI</name>
<keyword evidence="5" id="KW-0472">Membrane</keyword>
<evidence type="ECO:0000256" key="2">
    <source>
        <dbReference type="ARBA" id="ARBA00022692"/>
    </source>
</evidence>
<evidence type="ECO:0000256" key="3">
    <source>
        <dbReference type="ARBA" id="ARBA00022989"/>
    </source>
</evidence>
<evidence type="ECO:0000256" key="1">
    <source>
        <dbReference type="ARBA" id="ARBA00004167"/>
    </source>
</evidence>
<comment type="caution">
    <text evidence="8">The sequence shown here is derived from an EMBL/GenBank/DDBJ whole genome shotgun (WGS) entry which is preliminary data.</text>
</comment>
<dbReference type="AlphaFoldDB" id="A0AAN7A4B4"/>
<evidence type="ECO:0000313" key="9">
    <source>
        <dbReference type="Proteomes" id="UP001302321"/>
    </source>
</evidence>
<evidence type="ECO:0000313" key="8">
    <source>
        <dbReference type="EMBL" id="KAK4172810.1"/>
    </source>
</evidence>
<dbReference type="GO" id="GO:0043386">
    <property type="term" value="P:mycotoxin biosynthetic process"/>
    <property type="evidence" value="ECO:0007669"/>
    <property type="project" value="InterPro"/>
</dbReference>
<comment type="similarity">
    <text evidence="7">Belongs to the ustYa family.</text>
</comment>
<reference evidence="8" key="2">
    <citation type="submission" date="2023-05" db="EMBL/GenBank/DDBJ databases">
        <authorList>
            <consortium name="Lawrence Berkeley National Laboratory"/>
            <person name="Steindorff A."/>
            <person name="Hensen N."/>
            <person name="Bonometti L."/>
            <person name="Westerberg I."/>
            <person name="Brannstrom I.O."/>
            <person name="Guillou S."/>
            <person name="Cros-Aarteil S."/>
            <person name="Calhoun S."/>
            <person name="Haridas S."/>
            <person name="Kuo A."/>
            <person name="Mondo S."/>
            <person name="Pangilinan J."/>
            <person name="Riley R."/>
            <person name="Labutti K."/>
            <person name="Andreopoulos B."/>
            <person name="Lipzen A."/>
            <person name="Chen C."/>
            <person name="Yanf M."/>
            <person name="Daum C."/>
            <person name="Ng V."/>
            <person name="Clum A."/>
            <person name="Ohm R."/>
            <person name="Martin F."/>
            <person name="Silar P."/>
            <person name="Natvig D."/>
            <person name="Lalanne C."/>
            <person name="Gautier V."/>
            <person name="Ament-Velasquez S.L."/>
            <person name="Kruys A."/>
            <person name="Hutchinson M.I."/>
            <person name="Powell A.J."/>
            <person name="Barry K."/>
            <person name="Miller A.N."/>
            <person name="Grigoriev I.V."/>
            <person name="Debuchy R."/>
            <person name="Gladieux P."/>
            <person name="Thoren M.H."/>
            <person name="Johannesson H."/>
        </authorList>
    </citation>
    <scope>NUCLEOTIDE SEQUENCE</scope>
    <source>
        <strain evidence="8">CBS 892.96</strain>
    </source>
</reference>
<dbReference type="Proteomes" id="UP001302321">
    <property type="component" value="Unassembled WGS sequence"/>
</dbReference>
<keyword evidence="6" id="KW-0325">Glycoprotein</keyword>
<proteinExistence type="inferred from homology"/>
<dbReference type="GO" id="GO:0016020">
    <property type="term" value="C:membrane"/>
    <property type="evidence" value="ECO:0007669"/>
    <property type="project" value="UniProtKB-SubCell"/>
</dbReference>
<accession>A0AAN7A4B4</accession>
<evidence type="ECO:0000256" key="4">
    <source>
        <dbReference type="ARBA" id="ARBA00023026"/>
    </source>
</evidence>
<organism evidence="8 9">
    <name type="scientific">Triangularia setosa</name>
    <dbReference type="NCBI Taxonomy" id="2587417"/>
    <lineage>
        <taxon>Eukaryota</taxon>
        <taxon>Fungi</taxon>
        <taxon>Dikarya</taxon>
        <taxon>Ascomycota</taxon>
        <taxon>Pezizomycotina</taxon>
        <taxon>Sordariomycetes</taxon>
        <taxon>Sordariomycetidae</taxon>
        <taxon>Sordariales</taxon>
        <taxon>Podosporaceae</taxon>
        <taxon>Triangularia</taxon>
    </lineage>
</organism>
<dbReference type="InterPro" id="IPR021765">
    <property type="entry name" value="UstYa-like"/>
</dbReference>
<reference evidence="8" key="1">
    <citation type="journal article" date="2023" name="Mol. Phylogenet. Evol.">
        <title>Genome-scale phylogeny and comparative genomics of the fungal order Sordariales.</title>
        <authorList>
            <person name="Hensen N."/>
            <person name="Bonometti L."/>
            <person name="Westerberg I."/>
            <person name="Brannstrom I.O."/>
            <person name="Guillou S."/>
            <person name="Cros-Aarteil S."/>
            <person name="Calhoun S."/>
            <person name="Haridas S."/>
            <person name="Kuo A."/>
            <person name="Mondo S."/>
            <person name="Pangilinan J."/>
            <person name="Riley R."/>
            <person name="LaButti K."/>
            <person name="Andreopoulos B."/>
            <person name="Lipzen A."/>
            <person name="Chen C."/>
            <person name="Yan M."/>
            <person name="Daum C."/>
            <person name="Ng V."/>
            <person name="Clum A."/>
            <person name="Steindorff A."/>
            <person name="Ohm R.A."/>
            <person name="Martin F."/>
            <person name="Silar P."/>
            <person name="Natvig D.O."/>
            <person name="Lalanne C."/>
            <person name="Gautier V."/>
            <person name="Ament-Velasquez S.L."/>
            <person name="Kruys A."/>
            <person name="Hutchinson M.I."/>
            <person name="Powell A.J."/>
            <person name="Barry K."/>
            <person name="Miller A.N."/>
            <person name="Grigoriev I.V."/>
            <person name="Debuchy R."/>
            <person name="Gladieux P."/>
            <person name="Hiltunen Thoren M."/>
            <person name="Johannesson H."/>
        </authorList>
    </citation>
    <scope>NUCLEOTIDE SEQUENCE</scope>
    <source>
        <strain evidence="8">CBS 892.96</strain>
    </source>
</reference>
<dbReference type="EMBL" id="MU866391">
    <property type="protein sequence ID" value="KAK4172810.1"/>
    <property type="molecule type" value="Genomic_DNA"/>
</dbReference>
<keyword evidence="9" id="KW-1185">Reference proteome</keyword>
<dbReference type="Pfam" id="PF11807">
    <property type="entry name" value="UstYa"/>
    <property type="match status" value="1"/>
</dbReference>
<evidence type="ECO:0000256" key="5">
    <source>
        <dbReference type="ARBA" id="ARBA00023136"/>
    </source>
</evidence>
<keyword evidence="4" id="KW-0843">Virulence</keyword>
<feature type="non-terminal residue" evidence="8">
    <location>
        <position position="1"/>
    </location>
</feature>
<keyword evidence="2" id="KW-0812">Transmembrane</keyword>